<dbReference type="AlphaFoldDB" id="A0AA38MAB5"/>
<evidence type="ECO:0000256" key="1">
    <source>
        <dbReference type="SAM" id="MobiDB-lite"/>
    </source>
</evidence>
<comment type="caution">
    <text evidence="3">The sequence shown here is derived from an EMBL/GenBank/DDBJ whole genome shotgun (WGS) entry which is preliminary data.</text>
</comment>
<evidence type="ECO:0000313" key="4">
    <source>
        <dbReference type="Proteomes" id="UP001168821"/>
    </source>
</evidence>
<gene>
    <name evidence="3" type="ORF">Zmor_021035</name>
</gene>
<reference evidence="3" key="1">
    <citation type="journal article" date="2023" name="G3 (Bethesda)">
        <title>Whole genome assemblies of Zophobas morio and Tenebrio molitor.</title>
        <authorList>
            <person name="Kaur S."/>
            <person name="Stinson S.A."/>
            <person name="diCenzo G.C."/>
        </authorList>
    </citation>
    <scope>NUCLEOTIDE SEQUENCE</scope>
    <source>
        <strain evidence="3">QUZm001</strain>
    </source>
</reference>
<feature type="region of interest" description="Disordered" evidence="1">
    <location>
        <begin position="26"/>
        <end position="47"/>
    </location>
</feature>
<name>A0AA38MAB5_9CUCU</name>
<dbReference type="Proteomes" id="UP001168821">
    <property type="component" value="Unassembled WGS sequence"/>
</dbReference>
<evidence type="ECO:0000256" key="2">
    <source>
        <dbReference type="SAM" id="SignalP"/>
    </source>
</evidence>
<evidence type="ECO:0000313" key="3">
    <source>
        <dbReference type="EMBL" id="KAJ3649283.1"/>
    </source>
</evidence>
<feature type="signal peptide" evidence="2">
    <location>
        <begin position="1"/>
        <end position="23"/>
    </location>
</feature>
<dbReference type="EMBL" id="JALNTZ010000006">
    <property type="protein sequence ID" value="KAJ3649283.1"/>
    <property type="molecule type" value="Genomic_DNA"/>
</dbReference>
<accession>A0AA38MAB5</accession>
<proteinExistence type="predicted"/>
<protein>
    <submittedName>
        <fullName evidence="3">Uncharacterized protein</fullName>
    </submittedName>
</protein>
<feature type="chain" id="PRO_5041453829" evidence="2">
    <location>
        <begin position="24"/>
        <end position="97"/>
    </location>
</feature>
<sequence length="97" mass="11091">MESFHIARFFVLVLAVVILSVHAKPTLPKSEGGENSSAKNDVATTTVKDVTDNDDGELLETANAIVFRPLFAYRRMQSSRRRVYVPRRRYPGYYYYG</sequence>
<keyword evidence="2" id="KW-0732">Signal</keyword>
<keyword evidence="4" id="KW-1185">Reference proteome</keyword>
<organism evidence="3 4">
    <name type="scientific">Zophobas morio</name>
    <dbReference type="NCBI Taxonomy" id="2755281"/>
    <lineage>
        <taxon>Eukaryota</taxon>
        <taxon>Metazoa</taxon>
        <taxon>Ecdysozoa</taxon>
        <taxon>Arthropoda</taxon>
        <taxon>Hexapoda</taxon>
        <taxon>Insecta</taxon>
        <taxon>Pterygota</taxon>
        <taxon>Neoptera</taxon>
        <taxon>Endopterygota</taxon>
        <taxon>Coleoptera</taxon>
        <taxon>Polyphaga</taxon>
        <taxon>Cucujiformia</taxon>
        <taxon>Tenebrionidae</taxon>
        <taxon>Zophobas</taxon>
    </lineage>
</organism>